<dbReference type="InterPro" id="IPR003673">
    <property type="entry name" value="CoA-Trfase_fam_III"/>
</dbReference>
<evidence type="ECO:0000256" key="2">
    <source>
        <dbReference type="SAM" id="MobiDB-lite"/>
    </source>
</evidence>
<comment type="caution">
    <text evidence="3">The sequence shown here is derived from an EMBL/GenBank/DDBJ whole genome shotgun (WGS) entry which is preliminary data.</text>
</comment>
<reference evidence="3" key="2">
    <citation type="submission" date="2023-05" db="EMBL/GenBank/DDBJ databases">
        <authorList>
            <consortium name="Lawrence Berkeley National Laboratory"/>
            <person name="Steindorff A."/>
            <person name="Hensen N."/>
            <person name="Bonometti L."/>
            <person name="Westerberg I."/>
            <person name="Brannstrom I.O."/>
            <person name="Guillou S."/>
            <person name="Cros-Aarteil S."/>
            <person name="Calhoun S."/>
            <person name="Haridas S."/>
            <person name="Kuo A."/>
            <person name="Mondo S."/>
            <person name="Pangilinan J."/>
            <person name="Riley R."/>
            <person name="Labutti K."/>
            <person name="Andreopoulos B."/>
            <person name="Lipzen A."/>
            <person name="Chen C."/>
            <person name="Yanf M."/>
            <person name="Daum C."/>
            <person name="Ng V."/>
            <person name="Clum A."/>
            <person name="Ohm R."/>
            <person name="Martin F."/>
            <person name="Silar P."/>
            <person name="Natvig D."/>
            <person name="Lalanne C."/>
            <person name="Gautier V."/>
            <person name="Ament-Velasquez S.L."/>
            <person name="Kruys A."/>
            <person name="Hutchinson M.I."/>
            <person name="Powell A.J."/>
            <person name="Barry K."/>
            <person name="Miller A.N."/>
            <person name="Grigoriev I.V."/>
            <person name="Debuchy R."/>
            <person name="Gladieux P."/>
            <person name="Thoren M.H."/>
            <person name="Johannesson H."/>
        </authorList>
    </citation>
    <scope>NUCLEOTIDE SEQUENCE</scope>
    <source>
        <strain evidence="3">CBS 508.74</strain>
    </source>
</reference>
<organism evidence="3 4">
    <name type="scientific">Canariomyces notabilis</name>
    <dbReference type="NCBI Taxonomy" id="2074819"/>
    <lineage>
        <taxon>Eukaryota</taxon>
        <taxon>Fungi</taxon>
        <taxon>Dikarya</taxon>
        <taxon>Ascomycota</taxon>
        <taxon>Pezizomycotina</taxon>
        <taxon>Sordariomycetes</taxon>
        <taxon>Sordariomycetidae</taxon>
        <taxon>Sordariales</taxon>
        <taxon>Chaetomiaceae</taxon>
        <taxon>Canariomyces</taxon>
    </lineage>
</organism>
<keyword evidence="4" id="KW-1185">Reference proteome</keyword>
<dbReference type="GO" id="GO:0003824">
    <property type="term" value="F:catalytic activity"/>
    <property type="evidence" value="ECO:0007669"/>
    <property type="project" value="InterPro"/>
</dbReference>
<reference evidence="3" key="1">
    <citation type="journal article" date="2023" name="Mol. Phylogenet. Evol.">
        <title>Genome-scale phylogeny and comparative genomics of the fungal order Sordariales.</title>
        <authorList>
            <person name="Hensen N."/>
            <person name="Bonometti L."/>
            <person name="Westerberg I."/>
            <person name="Brannstrom I.O."/>
            <person name="Guillou S."/>
            <person name="Cros-Aarteil S."/>
            <person name="Calhoun S."/>
            <person name="Haridas S."/>
            <person name="Kuo A."/>
            <person name="Mondo S."/>
            <person name="Pangilinan J."/>
            <person name="Riley R."/>
            <person name="LaButti K."/>
            <person name="Andreopoulos B."/>
            <person name="Lipzen A."/>
            <person name="Chen C."/>
            <person name="Yan M."/>
            <person name="Daum C."/>
            <person name="Ng V."/>
            <person name="Clum A."/>
            <person name="Steindorff A."/>
            <person name="Ohm R.A."/>
            <person name="Martin F."/>
            <person name="Silar P."/>
            <person name="Natvig D.O."/>
            <person name="Lalanne C."/>
            <person name="Gautier V."/>
            <person name="Ament-Velasquez S.L."/>
            <person name="Kruys A."/>
            <person name="Hutchinson M.I."/>
            <person name="Powell A.J."/>
            <person name="Barry K."/>
            <person name="Miller A.N."/>
            <person name="Grigoriev I.V."/>
            <person name="Debuchy R."/>
            <person name="Gladieux P."/>
            <person name="Hiltunen Thoren M."/>
            <person name="Johannesson H."/>
        </authorList>
    </citation>
    <scope>NUCLEOTIDE SEQUENCE</scope>
    <source>
        <strain evidence="3">CBS 508.74</strain>
    </source>
</reference>
<dbReference type="Pfam" id="PF02515">
    <property type="entry name" value="CoA_transf_3"/>
    <property type="match status" value="2"/>
</dbReference>
<dbReference type="PANTHER" id="PTHR48229">
    <property type="entry name" value="CAIB/BAIF FAMILY ENZYME (AFU_ORTHOLOGUE AFUA_1G05360)-RELATED"/>
    <property type="match status" value="1"/>
</dbReference>
<name>A0AAN6THW5_9PEZI</name>
<dbReference type="AlphaFoldDB" id="A0AAN6THW5"/>
<dbReference type="Gene3D" id="3.40.50.10540">
    <property type="entry name" value="Crotonobetainyl-coa:carnitine coa-transferase, domain 1"/>
    <property type="match status" value="1"/>
</dbReference>
<dbReference type="GeneID" id="89937112"/>
<sequence>MTSTTSLPAWSWSDTIHKRPLHGERIGHVSHQGDLLLSAIRRWRSTQKFGMDSKPVSQLRPKPGPYSVVHGTKEALRRLCELCQTELPRAVFPLAKNASIVSGSGKGDEVHFPTPFKEQDATAAIKALEACLAAAIADLRFGPTSRKLQVDTDKVSTFLMSAYLTTLDGMDKADPAIRDKIPDTDLNQAQSVLYRRMSANLYRTKNPGEYYHIHGSLDADVTLQMLGLPKHNPDLTDYRAIIDYIEGAVMKHTAAELDDLNLSHRQAGIQALTWEQFQKTPHGRVLGRLPPLTVRPNPSDTSSPPAAFPPGQNPTGKPRGALEGVKVLELCRIIAGPTIGRSLAAHGATVLKVTCPHLPDVPFFQLDVNTGKHAIHLDLAPPSPATTADAEGDRNREERARRERDRAVFAALLRDADVLIDGYRPGALARLGYGPDVLGRIARERGKGYVYVVEDCFGGSDDIAQKETAAAEWASRAGWQQIADCVTGVAWAQGAFMGLDEPVVPPFPMSDYGTGALGCVAALTGLHHRATRGGSWVCRTSLCQYDCFVMGLGLLPAEEQARLRSVFGGGGHDADKDGDDEGNFFALRHSDSVDEVGKRALASVRRAVPYLFEGKGMMREAWSEGFKGIVRWPSEPVQIEGLSVGHVRTARPNGYDGAFKAWEGWEEDEICEV</sequence>
<dbReference type="PANTHER" id="PTHR48229:SF1">
    <property type="entry name" value="ALPHA METHYLACYL-COA RACEMASE-RELATED"/>
    <property type="match status" value="1"/>
</dbReference>
<dbReference type="SUPFAM" id="SSF89796">
    <property type="entry name" value="CoA-transferase family III (CaiB/BaiF)"/>
    <property type="match status" value="2"/>
</dbReference>
<feature type="compositionally biased region" description="Basic and acidic residues" evidence="2">
    <location>
        <begin position="391"/>
        <end position="401"/>
    </location>
</feature>
<dbReference type="RefSeq" id="XP_064671730.1">
    <property type="nucleotide sequence ID" value="XM_064812987.1"/>
</dbReference>
<evidence type="ECO:0000313" key="3">
    <source>
        <dbReference type="EMBL" id="KAK4114160.1"/>
    </source>
</evidence>
<gene>
    <name evidence="3" type="ORF">N656DRAFT_749975</name>
</gene>
<proteinExistence type="inferred from homology"/>
<dbReference type="InterPro" id="IPR023606">
    <property type="entry name" value="CoA-Trfase_III_dom_1_sf"/>
</dbReference>
<accession>A0AAN6THW5</accession>
<dbReference type="Proteomes" id="UP001302812">
    <property type="component" value="Unassembled WGS sequence"/>
</dbReference>
<evidence type="ECO:0000313" key="4">
    <source>
        <dbReference type="Proteomes" id="UP001302812"/>
    </source>
</evidence>
<dbReference type="InterPro" id="IPR052985">
    <property type="entry name" value="CoA-trans_III_biosynth/detox"/>
</dbReference>
<evidence type="ECO:0000256" key="1">
    <source>
        <dbReference type="ARBA" id="ARBA00008383"/>
    </source>
</evidence>
<feature type="region of interest" description="Disordered" evidence="2">
    <location>
        <begin position="283"/>
        <end position="320"/>
    </location>
</feature>
<comment type="similarity">
    <text evidence="1">Belongs to the CoA-transferase III family.</text>
</comment>
<feature type="region of interest" description="Disordered" evidence="2">
    <location>
        <begin position="377"/>
        <end position="401"/>
    </location>
</feature>
<protein>
    <submittedName>
        <fullName evidence="3">CoA-transferase family III</fullName>
    </submittedName>
</protein>
<dbReference type="EMBL" id="MU853337">
    <property type="protein sequence ID" value="KAK4114160.1"/>
    <property type="molecule type" value="Genomic_DNA"/>
</dbReference>